<reference evidence="3 4" key="1">
    <citation type="journal article" date="2013" name="BMC Genomics">
        <title>Comparative genomics of parasitic silkworm microsporidia reveal an association between genome expansion and host adaptation.</title>
        <authorList>
            <person name="Pan G."/>
            <person name="Xu J."/>
            <person name="Li T."/>
            <person name="Xia Q."/>
            <person name="Liu S.L."/>
            <person name="Zhang G."/>
            <person name="Li S."/>
            <person name="Li C."/>
            <person name="Liu H."/>
            <person name="Yang L."/>
            <person name="Liu T."/>
            <person name="Zhang X."/>
            <person name="Wu Z."/>
            <person name="Fan W."/>
            <person name="Dang X."/>
            <person name="Xiang H."/>
            <person name="Tao M."/>
            <person name="Li Y."/>
            <person name="Hu J."/>
            <person name="Li Z."/>
            <person name="Lin L."/>
            <person name="Luo J."/>
            <person name="Geng L."/>
            <person name="Wang L."/>
            <person name="Long M."/>
            <person name="Wan Y."/>
            <person name="He N."/>
            <person name="Zhang Z."/>
            <person name="Lu C."/>
            <person name="Keeling P.J."/>
            <person name="Wang J."/>
            <person name="Xiang Z."/>
            <person name="Zhou Z."/>
        </authorList>
    </citation>
    <scope>NUCLEOTIDE SEQUENCE [LARGE SCALE GENOMIC DNA]</scope>
    <source>
        <strain evidence="4">CQ1 / CVCC 102059</strain>
    </source>
</reference>
<organism evidence="3 4">
    <name type="scientific">Nosema bombycis (strain CQ1 / CVCC 102059)</name>
    <name type="common">Microsporidian parasite</name>
    <name type="synonym">Pebrine of silkworm</name>
    <dbReference type="NCBI Taxonomy" id="578461"/>
    <lineage>
        <taxon>Eukaryota</taxon>
        <taxon>Fungi</taxon>
        <taxon>Fungi incertae sedis</taxon>
        <taxon>Microsporidia</taxon>
        <taxon>Nosematidae</taxon>
        <taxon>Nosema</taxon>
    </lineage>
</organism>
<dbReference type="Proteomes" id="UP000016927">
    <property type="component" value="Unassembled WGS sequence"/>
</dbReference>
<proteinExistence type="predicted"/>
<sequence>MTTAENVINDEYSNQDLSTPLKEDPVCLKVYHTCLINEVFVDRSTILEQLNELLDFNENILRITKEFWENMAKIAKIEDDIHNPQKCYSFLNLENCVTINKFSYDLFEPYYRIQEQYKNMRSIENLNDLKQELLNVLNDHLENILPILNDKINNLEIRITTFDEHDKHETALITYMNSEHDVENQIIRYLEDMRNIIFNFDFKLQNNQDSPLKLKIENDLKETYDNVTSRLISFGVKEYLNNPNSVFQQEITSIPDNFEITQNMVKDDFNTIIPFNTDTVSRTEAFLTDKTDRTSENAFPLTINFAILFVILGSLFAYMLLRRRKRNIRRRREENDYDLL</sequence>
<dbReference type="HOGENOM" id="CLU_070377_0_0_1"/>
<dbReference type="OrthoDB" id="337270at2759"/>
<dbReference type="VEuPathDB" id="MicrosporidiaDB:NBO_390g0002"/>
<accession>R0M3N1</accession>
<name>R0M3N1_NOSB1</name>
<evidence type="ECO:0000313" key="3">
    <source>
        <dbReference type="EMBL" id="EOB12629.1"/>
    </source>
</evidence>
<dbReference type="AlphaFoldDB" id="R0M3N1"/>
<evidence type="ECO:0000313" key="4">
    <source>
        <dbReference type="Proteomes" id="UP000016927"/>
    </source>
</evidence>
<evidence type="ECO:0000256" key="1">
    <source>
        <dbReference type="SAM" id="Coils"/>
    </source>
</evidence>
<feature type="transmembrane region" description="Helical" evidence="2">
    <location>
        <begin position="298"/>
        <end position="321"/>
    </location>
</feature>
<gene>
    <name evidence="3" type="ORF">NBO_390g0002</name>
</gene>
<keyword evidence="4" id="KW-1185">Reference proteome</keyword>
<dbReference type="EMBL" id="KB909298">
    <property type="protein sequence ID" value="EOB12629.1"/>
    <property type="molecule type" value="Genomic_DNA"/>
</dbReference>
<keyword evidence="2" id="KW-1133">Transmembrane helix</keyword>
<keyword evidence="1" id="KW-0175">Coiled coil</keyword>
<protein>
    <submittedName>
        <fullName evidence="3">Uncharacterized protein</fullName>
    </submittedName>
</protein>
<keyword evidence="2" id="KW-0472">Membrane</keyword>
<keyword evidence="2" id="KW-0812">Transmembrane</keyword>
<feature type="coiled-coil region" evidence="1">
    <location>
        <begin position="123"/>
        <end position="158"/>
    </location>
</feature>
<evidence type="ECO:0000256" key="2">
    <source>
        <dbReference type="SAM" id="Phobius"/>
    </source>
</evidence>